<sequence length="66" mass="7134">MEPKDASMQLNDQKRPTESLTKTCKRPPIDGTGADVTLLVNDAWKESAAVSAMILATTEKTNLTSL</sequence>
<evidence type="ECO:0000256" key="1">
    <source>
        <dbReference type="SAM" id="MobiDB-lite"/>
    </source>
</evidence>
<protein>
    <submittedName>
        <fullName evidence="2">Uncharacterized protein</fullName>
    </submittedName>
</protein>
<dbReference type="Proteomes" id="UP001472677">
    <property type="component" value="Unassembled WGS sequence"/>
</dbReference>
<reference evidence="2 3" key="1">
    <citation type="journal article" date="2024" name="G3 (Bethesda)">
        <title>Genome assembly of Hibiscus sabdariffa L. provides insights into metabolisms of medicinal natural products.</title>
        <authorList>
            <person name="Kim T."/>
        </authorList>
    </citation>
    <scope>NUCLEOTIDE SEQUENCE [LARGE SCALE GENOMIC DNA]</scope>
    <source>
        <strain evidence="2">TK-2024</strain>
        <tissue evidence="2">Old leaves</tissue>
    </source>
</reference>
<evidence type="ECO:0000313" key="3">
    <source>
        <dbReference type="Proteomes" id="UP001472677"/>
    </source>
</evidence>
<accession>A0ABR2EWY1</accession>
<evidence type="ECO:0000313" key="2">
    <source>
        <dbReference type="EMBL" id="KAK8567494.1"/>
    </source>
</evidence>
<gene>
    <name evidence="2" type="ORF">V6N12_006080</name>
</gene>
<organism evidence="2 3">
    <name type="scientific">Hibiscus sabdariffa</name>
    <name type="common">roselle</name>
    <dbReference type="NCBI Taxonomy" id="183260"/>
    <lineage>
        <taxon>Eukaryota</taxon>
        <taxon>Viridiplantae</taxon>
        <taxon>Streptophyta</taxon>
        <taxon>Embryophyta</taxon>
        <taxon>Tracheophyta</taxon>
        <taxon>Spermatophyta</taxon>
        <taxon>Magnoliopsida</taxon>
        <taxon>eudicotyledons</taxon>
        <taxon>Gunneridae</taxon>
        <taxon>Pentapetalae</taxon>
        <taxon>rosids</taxon>
        <taxon>malvids</taxon>
        <taxon>Malvales</taxon>
        <taxon>Malvaceae</taxon>
        <taxon>Malvoideae</taxon>
        <taxon>Hibiscus</taxon>
    </lineage>
</organism>
<name>A0ABR2EWY1_9ROSI</name>
<dbReference type="EMBL" id="JBBPBM010000009">
    <property type="protein sequence ID" value="KAK8567494.1"/>
    <property type="molecule type" value="Genomic_DNA"/>
</dbReference>
<feature type="region of interest" description="Disordered" evidence="1">
    <location>
        <begin position="1"/>
        <end position="28"/>
    </location>
</feature>
<proteinExistence type="predicted"/>
<comment type="caution">
    <text evidence="2">The sequence shown here is derived from an EMBL/GenBank/DDBJ whole genome shotgun (WGS) entry which is preliminary data.</text>
</comment>
<keyword evidence="3" id="KW-1185">Reference proteome</keyword>